<name>A0A6J2YIE0_SITOR</name>
<dbReference type="RefSeq" id="XP_030763041.1">
    <property type="nucleotide sequence ID" value="XM_030907181.1"/>
</dbReference>
<dbReference type="GeneID" id="115887707"/>
<evidence type="ECO:0000313" key="1">
    <source>
        <dbReference type="Proteomes" id="UP000504635"/>
    </source>
</evidence>
<sequence>MVSDSEIEEQATKKRKKGLKQVEYQRDIIKKARVKGTAYINYKGKLIPQKERGMPCSCKMKCFDKVELGDQNELLSKFRQFESKNEQDAFLQNLIRVVPVKRPKKIPITGQRRGNSFQYTVSCSSGSTIVCKKAFLALFAITDDRVRRLCNLLATGKSPIDKRGQGISGNAIKGEVVKLIEDHINSFPVREAHYTGRTFKYFSEKLDVKTMHMLFTEKYPNQKCNYYFYLKIFKEKFSLSFGRPQVDTCCQCEALDIKMKSKSLNETAKLAAKAEKEVHERRAKKFHKKMNEIKELCLQDDSHGAICIDFMQNLMLPNIPVQEVFYLHQLTVNVFDIHDLTTGNAMFYVNHEGISRKGCNDVCSFLMHYIGNILPKTTKHLHIFSDGCAGQNKNHTVIRLCDTVCTNN</sequence>
<evidence type="ECO:0000313" key="2">
    <source>
        <dbReference type="RefSeq" id="XP_030763041.1"/>
    </source>
</evidence>
<dbReference type="OrthoDB" id="7475343at2759"/>
<gene>
    <name evidence="2" type="primary">LOC115887707</name>
</gene>
<keyword evidence="1" id="KW-1185">Reference proteome</keyword>
<proteinExistence type="predicted"/>
<reference evidence="2" key="1">
    <citation type="submission" date="2025-08" db="UniProtKB">
        <authorList>
            <consortium name="RefSeq"/>
        </authorList>
    </citation>
    <scope>IDENTIFICATION</scope>
    <source>
        <tissue evidence="2">Gonads</tissue>
    </source>
</reference>
<dbReference type="InParanoid" id="A0A6J2YIE0"/>
<accession>A0A6J2YIE0</accession>
<dbReference type="PANTHER" id="PTHR10773">
    <property type="entry name" value="DNA-DIRECTED RNA POLYMERASES I, II, AND III SUBUNIT RPABC2"/>
    <property type="match status" value="1"/>
</dbReference>
<dbReference type="AlphaFoldDB" id="A0A6J2YIE0"/>
<dbReference type="KEGG" id="soy:115887707"/>
<dbReference type="PANTHER" id="PTHR10773:SF19">
    <property type="match status" value="1"/>
</dbReference>
<organism evidence="1 2">
    <name type="scientific">Sitophilus oryzae</name>
    <name type="common">Rice weevil</name>
    <name type="synonym">Curculio oryzae</name>
    <dbReference type="NCBI Taxonomy" id="7048"/>
    <lineage>
        <taxon>Eukaryota</taxon>
        <taxon>Metazoa</taxon>
        <taxon>Ecdysozoa</taxon>
        <taxon>Arthropoda</taxon>
        <taxon>Hexapoda</taxon>
        <taxon>Insecta</taxon>
        <taxon>Pterygota</taxon>
        <taxon>Neoptera</taxon>
        <taxon>Endopterygota</taxon>
        <taxon>Coleoptera</taxon>
        <taxon>Polyphaga</taxon>
        <taxon>Cucujiformia</taxon>
        <taxon>Curculionidae</taxon>
        <taxon>Dryophthorinae</taxon>
        <taxon>Sitophilus</taxon>
    </lineage>
</organism>
<dbReference type="Proteomes" id="UP000504635">
    <property type="component" value="Unplaced"/>
</dbReference>
<protein>
    <submittedName>
        <fullName evidence="2">Uncharacterized protein LOC115887707</fullName>
    </submittedName>
</protein>